<dbReference type="Proteomes" id="UP001139031">
    <property type="component" value="Unassembled WGS sequence"/>
</dbReference>
<dbReference type="EMBL" id="JAIRAU010000012">
    <property type="protein sequence ID" value="MBZ5710157.1"/>
    <property type="molecule type" value="Genomic_DNA"/>
</dbReference>
<dbReference type="RefSeq" id="WP_224191929.1">
    <property type="nucleotide sequence ID" value="NZ_JAIRAU010000012.1"/>
</dbReference>
<evidence type="ECO:0000256" key="1">
    <source>
        <dbReference type="SAM" id="SignalP"/>
    </source>
</evidence>
<gene>
    <name evidence="3" type="ORF">K7C98_12905</name>
</gene>
<evidence type="ECO:0000259" key="2">
    <source>
        <dbReference type="Pfam" id="PF00144"/>
    </source>
</evidence>
<feature type="chain" id="PRO_5047173793" evidence="1">
    <location>
        <begin position="18"/>
        <end position="647"/>
    </location>
</feature>
<dbReference type="Pfam" id="PF00144">
    <property type="entry name" value="Beta-lactamase"/>
    <property type="match status" value="1"/>
</dbReference>
<dbReference type="PANTHER" id="PTHR46825">
    <property type="entry name" value="D-ALANYL-D-ALANINE-CARBOXYPEPTIDASE/ENDOPEPTIDASE AMPH"/>
    <property type="match status" value="1"/>
</dbReference>
<keyword evidence="1" id="KW-0732">Signal</keyword>
<feature type="domain" description="Beta-lactamase-related" evidence="2">
    <location>
        <begin position="73"/>
        <end position="409"/>
    </location>
</feature>
<reference evidence="3" key="1">
    <citation type="submission" date="2021-08" db="EMBL/GenBank/DDBJ databases">
        <authorList>
            <person name="Stevens D.C."/>
        </authorList>
    </citation>
    <scope>NUCLEOTIDE SEQUENCE</scope>
    <source>
        <strain evidence="3">DSM 53165</strain>
    </source>
</reference>
<accession>A0ABS7TPL2</accession>
<dbReference type="SUPFAM" id="SSF56601">
    <property type="entry name" value="beta-lactamase/transpeptidase-like"/>
    <property type="match status" value="1"/>
</dbReference>
<dbReference type="InterPro" id="IPR001466">
    <property type="entry name" value="Beta-lactam-related"/>
</dbReference>
<feature type="signal peptide" evidence="1">
    <location>
        <begin position="1"/>
        <end position="17"/>
    </location>
</feature>
<organism evidence="3 4">
    <name type="scientific">Nannocystis pusilla</name>
    <dbReference type="NCBI Taxonomy" id="889268"/>
    <lineage>
        <taxon>Bacteria</taxon>
        <taxon>Pseudomonadati</taxon>
        <taxon>Myxococcota</taxon>
        <taxon>Polyangia</taxon>
        <taxon>Nannocystales</taxon>
        <taxon>Nannocystaceae</taxon>
        <taxon>Nannocystis</taxon>
    </lineage>
</organism>
<evidence type="ECO:0000313" key="3">
    <source>
        <dbReference type="EMBL" id="MBZ5710157.1"/>
    </source>
</evidence>
<dbReference type="Gene3D" id="3.40.710.10">
    <property type="entry name" value="DD-peptidase/beta-lactamase superfamily"/>
    <property type="match status" value="1"/>
</dbReference>
<dbReference type="InterPro" id="IPR012338">
    <property type="entry name" value="Beta-lactam/transpept-like"/>
</dbReference>
<dbReference type="PROSITE" id="PS51257">
    <property type="entry name" value="PROKAR_LIPOPROTEIN"/>
    <property type="match status" value="1"/>
</dbReference>
<protein>
    <submittedName>
        <fullName evidence="3">Beta-lactamase family protein</fullName>
    </submittedName>
</protein>
<comment type="caution">
    <text evidence="3">The sequence shown here is derived from an EMBL/GenBank/DDBJ whole genome shotgun (WGS) entry which is preliminary data.</text>
</comment>
<sequence>MRPLILACLIVSSSGCARVVAPAPAARAPVATAEPAVTPPPQLVQRRIEPSDPPPVFLDPERRARLEAAFPAIDAYLQQTVARDRLVGLAAGIVIDSELAWFRGYGHRDPERGLPVERDTVFGVGSITKTFTTLALLKLRDEGRLDLDRPAAIYLPELDAIAYPTADSPPITIRHLLTHTSGLPRMGNFAEYPATPPGRAEFLATLAGVGLDRPPGQRYVYSNFGVQLLGPLVEAVAGVDHRTYIRDAIFTPLGMGNTAFIPEDVPGDRIAVGHERLPGQEPRPRPHWRPGATDAAGGAYSSVQDLARYAAFNLAAWPARDEPDPGPVRRATLREAHTLTTLAGFSAESMAHAPARASVHGIGLGFSVRTDCRYDHVVAHNGKTLNYRSMMLMLPTRGVAVILMTNLSSISSRVLPADAAKVLDLLADTGALEPRKHAPSPDLLAAAARLGALIGQWDDAAHASLFSADFRDAYPTETTANELAEWRALVGACSDPRALTLEEPRAGAVELTCERGVLRVELRVAPWPGAPITSFDIDRTTGLAPAPELARAAERSLLLLHRWNGREFKDLFTAKFSVDEMRRGLADAAEEYGRCRLAAPHVLGARKAAFALTCERGAPTLSLELAKDDPTKIAWLDLREQRDGPCR</sequence>
<dbReference type="InterPro" id="IPR050491">
    <property type="entry name" value="AmpC-like"/>
</dbReference>
<evidence type="ECO:0000313" key="4">
    <source>
        <dbReference type="Proteomes" id="UP001139031"/>
    </source>
</evidence>
<proteinExistence type="predicted"/>
<name>A0ABS7TPL2_9BACT</name>
<dbReference type="PANTHER" id="PTHR46825:SF9">
    <property type="entry name" value="BETA-LACTAMASE-RELATED DOMAIN-CONTAINING PROTEIN"/>
    <property type="match status" value="1"/>
</dbReference>
<keyword evidence="4" id="KW-1185">Reference proteome</keyword>